<sequence length="94" mass="10427">MEKEGKYHPLRPGFSKAGASQDSEFCKPPELEPGQRAAAGNGKLLCPHIPPNTATTQHKHSQNIPTQTMRKVTLHFGRERAQMDPLSPKCPKQK</sequence>
<evidence type="ECO:0000313" key="3">
    <source>
        <dbReference type="Proteomes" id="UP000276834"/>
    </source>
</evidence>
<dbReference type="AlphaFoldDB" id="A0A3L8RVA3"/>
<proteinExistence type="predicted"/>
<accession>A0A3L8RVA3</accession>
<dbReference type="EMBL" id="QUSF01000221">
    <property type="protein sequence ID" value="RLV86584.1"/>
    <property type="molecule type" value="Genomic_DNA"/>
</dbReference>
<comment type="caution">
    <text evidence="2">The sequence shown here is derived from an EMBL/GenBank/DDBJ whole genome shotgun (WGS) entry which is preliminary data.</text>
</comment>
<dbReference type="Proteomes" id="UP000276834">
    <property type="component" value="Unassembled WGS sequence"/>
</dbReference>
<evidence type="ECO:0000313" key="2">
    <source>
        <dbReference type="EMBL" id="RLV86584.1"/>
    </source>
</evidence>
<reference evidence="2 3" key="1">
    <citation type="journal article" date="2018" name="Proc. R. Soc. B">
        <title>A non-coding region near Follistatin controls head colour polymorphism in the Gouldian finch.</title>
        <authorList>
            <person name="Toomey M.B."/>
            <person name="Marques C.I."/>
            <person name="Andrade P."/>
            <person name="Araujo P.M."/>
            <person name="Sabatino S."/>
            <person name="Gazda M.A."/>
            <person name="Afonso S."/>
            <person name="Lopes R.J."/>
            <person name="Corbo J.C."/>
            <person name="Carneiro M."/>
        </authorList>
    </citation>
    <scope>NUCLEOTIDE SEQUENCE [LARGE SCALE GENOMIC DNA]</scope>
    <source>
        <strain evidence="2">Red01</strain>
        <tissue evidence="2">Muscle</tissue>
    </source>
</reference>
<name>A0A3L8RVA3_CHLGU</name>
<feature type="region of interest" description="Disordered" evidence="1">
    <location>
        <begin position="1"/>
        <end position="44"/>
    </location>
</feature>
<keyword evidence="3" id="KW-1185">Reference proteome</keyword>
<gene>
    <name evidence="2" type="ORF">DV515_00015900</name>
</gene>
<protein>
    <submittedName>
        <fullName evidence="2">Uncharacterized protein</fullName>
    </submittedName>
</protein>
<organism evidence="2 3">
    <name type="scientific">Chloebia gouldiae</name>
    <name type="common">Gouldian finch</name>
    <name type="synonym">Erythrura gouldiae</name>
    <dbReference type="NCBI Taxonomy" id="44316"/>
    <lineage>
        <taxon>Eukaryota</taxon>
        <taxon>Metazoa</taxon>
        <taxon>Chordata</taxon>
        <taxon>Craniata</taxon>
        <taxon>Vertebrata</taxon>
        <taxon>Euteleostomi</taxon>
        <taxon>Archelosauria</taxon>
        <taxon>Archosauria</taxon>
        <taxon>Dinosauria</taxon>
        <taxon>Saurischia</taxon>
        <taxon>Theropoda</taxon>
        <taxon>Coelurosauria</taxon>
        <taxon>Aves</taxon>
        <taxon>Neognathae</taxon>
        <taxon>Neoaves</taxon>
        <taxon>Telluraves</taxon>
        <taxon>Australaves</taxon>
        <taxon>Passeriformes</taxon>
        <taxon>Passeroidea</taxon>
        <taxon>Passeridae</taxon>
        <taxon>Chloebia</taxon>
    </lineage>
</organism>
<evidence type="ECO:0000256" key="1">
    <source>
        <dbReference type="SAM" id="MobiDB-lite"/>
    </source>
</evidence>